<organism evidence="2">
    <name type="scientific">Ixodes ricinus</name>
    <name type="common">Common tick</name>
    <name type="synonym">Acarus ricinus</name>
    <dbReference type="NCBI Taxonomy" id="34613"/>
    <lineage>
        <taxon>Eukaryota</taxon>
        <taxon>Metazoa</taxon>
        <taxon>Ecdysozoa</taxon>
        <taxon>Arthropoda</taxon>
        <taxon>Chelicerata</taxon>
        <taxon>Arachnida</taxon>
        <taxon>Acari</taxon>
        <taxon>Parasitiformes</taxon>
        <taxon>Ixodida</taxon>
        <taxon>Ixodoidea</taxon>
        <taxon>Ixodidae</taxon>
        <taxon>Ixodinae</taxon>
        <taxon>Ixodes</taxon>
    </lineage>
</organism>
<name>A0A6B0V4Q4_IXORI</name>
<keyword evidence="1" id="KW-0732">Signal</keyword>
<feature type="signal peptide" evidence="1">
    <location>
        <begin position="1"/>
        <end position="21"/>
    </location>
</feature>
<feature type="chain" id="PRO_5025618256" evidence="1">
    <location>
        <begin position="22"/>
        <end position="258"/>
    </location>
</feature>
<proteinExistence type="predicted"/>
<sequence length="258" mass="27526">MSVLVALFPVVHLALLGTVVCRRKQPLSHAQRAALKLAALAPLAVSAALSRSVRRRRLRHGLGGASLGRQSVGRGSIGCGAIDHCTEVNLLQAVDGLGHHGLGLGGVLDGHPRDGRWLGTASFELGLGDRRWRVGAVAGNAGRAPLLLFVVLLLLGAGRGRDVAELARLQPLFLHDGLEFFLGQLEHVQDLFLLPELLASLLVRHFSSHLVRSFLEVPLHLAHLAGEVVVEVVVRLGQLVRDGEEEIVVLVVVVHVGV</sequence>
<dbReference type="EMBL" id="GIFC01015187">
    <property type="protein sequence ID" value="MXU97270.1"/>
    <property type="molecule type" value="Transcribed_RNA"/>
</dbReference>
<evidence type="ECO:0000313" key="2">
    <source>
        <dbReference type="EMBL" id="MXU97270.1"/>
    </source>
</evidence>
<reference evidence="2" key="1">
    <citation type="submission" date="2019-12" db="EMBL/GenBank/DDBJ databases">
        <title>An insight into the sialome of adult female Ixodes ricinus ticks feeding for 6 days.</title>
        <authorList>
            <person name="Perner J."/>
            <person name="Ribeiro J.M.C."/>
        </authorList>
    </citation>
    <scope>NUCLEOTIDE SEQUENCE</scope>
    <source>
        <strain evidence="2">Semi-engorged</strain>
        <tissue evidence="2">Salivary glands</tissue>
    </source>
</reference>
<accession>A0A6B0V4Q4</accession>
<evidence type="ECO:0000256" key="1">
    <source>
        <dbReference type="SAM" id="SignalP"/>
    </source>
</evidence>
<dbReference type="AlphaFoldDB" id="A0A6B0V4Q4"/>
<protein>
    <submittedName>
        <fullName evidence="2">Putative secreted protein</fullName>
    </submittedName>
</protein>